<gene>
    <name evidence="7" type="ORF">HMN09_00329600</name>
</gene>
<evidence type="ECO:0000313" key="7">
    <source>
        <dbReference type="EMBL" id="KAF7318213.1"/>
    </source>
</evidence>
<dbReference type="OrthoDB" id="2802411at2759"/>
<evidence type="ECO:0000256" key="2">
    <source>
        <dbReference type="ARBA" id="ARBA00009530"/>
    </source>
</evidence>
<dbReference type="PANTHER" id="PTHR21659">
    <property type="entry name" value="HYDROPHOBIC PROTEIN RCI2 LOW TEMPERATURE AND SALT RESPONSIVE PROTEIN LTI6 -RELATED"/>
    <property type="match status" value="1"/>
</dbReference>
<keyword evidence="8" id="KW-1185">Reference proteome</keyword>
<evidence type="ECO:0000256" key="3">
    <source>
        <dbReference type="ARBA" id="ARBA00022692"/>
    </source>
</evidence>
<name>A0A8H6WKM1_MYCCL</name>
<comment type="subcellular location">
    <subcellularLocation>
        <location evidence="1">Membrane</location>
    </subcellularLocation>
</comment>
<keyword evidence="4 6" id="KW-1133">Transmembrane helix</keyword>
<evidence type="ECO:0000256" key="6">
    <source>
        <dbReference type="SAM" id="Phobius"/>
    </source>
</evidence>
<evidence type="ECO:0000256" key="5">
    <source>
        <dbReference type="ARBA" id="ARBA00023136"/>
    </source>
</evidence>
<evidence type="ECO:0000256" key="4">
    <source>
        <dbReference type="ARBA" id="ARBA00022989"/>
    </source>
</evidence>
<comment type="caution">
    <text evidence="7">The sequence shown here is derived from an EMBL/GenBank/DDBJ whole genome shotgun (WGS) entry which is preliminary data.</text>
</comment>
<dbReference type="PROSITE" id="PS51257">
    <property type="entry name" value="PROKAR_LIPOPROTEIN"/>
    <property type="match status" value="1"/>
</dbReference>
<organism evidence="7 8">
    <name type="scientific">Mycena chlorophos</name>
    <name type="common">Agaric fungus</name>
    <name type="synonym">Agaricus chlorophos</name>
    <dbReference type="NCBI Taxonomy" id="658473"/>
    <lineage>
        <taxon>Eukaryota</taxon>
        <taxon>Fungi</taxon>
        <taxon>Dikarya</taxon>
        <taxon>Basidiomycota</taxon>
        <taxon>Agaricomycotina</taxon>
        <taxon>Agaricomycetes</taxon>
        <taxon>Agaricomycetidae</taxon>
        <taxon>Agaricales</taxon>
        <taxon>Marasmiineae</taxon>
        <taxon>Mycenaceae</taxon>
        <taxon>Mycena</taxon>
    </lineage>
</organism>
<reference evidence="7" key="1">
    <citation type="submission" date="2020-05" db="EMBL/GenBank/DDBJ databases">
        <title>Mycena genomes resolve the evolution of fungal bioluminescence.</title>
        <authorList>
            <person name="Tsai I.J."/>
        </authorList>
    </citation>
    <scope>NUCLEOTIDE SEQUENCE</scope>
    <source>
        <strain evidence="7">110903Hualien_Pintung</strain>
    </source>
</reference>
<feature type="transmembrane region" description="Helical" evidence="6">
    <location>
        <begin position="30"/>
        <end position="53"/>
    </location>
</feature>
<dbReference type="Pfam" id="PF01679">
    <property type="entry name" value="Pmp3"/>
    <property type="match status" value="1"/>
</dbReference>
<comment type="similarity">
    <text evidence="2">Belongs to the UPF0057 (PMP3) family.</text>
</comment>
<dbReference type="InterPro" id="IPR000612">
    <property type="entry name" value="PMP3"/>
</dbReference>
<evidence type="ECO:0000313" key="8">
    <source>
        <dbReference type="Proteomes" id="UP000613580"/>
    </source>
</evidence>
<dbReference type="AlphaFoldDB" id="A0A8H6WKM1"/>
<dbReference type="PANTHER" id="PTHR21659:SF40">
    <property type="entry name" value="PHOSPHATIDYLSERINE DECARBOXYLASE"/>
    <property type="match status" value="1"/>
</dbReference>
<evidence type="ECO:0000256" key="1">
    <source>
        <dbReference type="ARBA" id="ARBA00004370"/>
    </source>
</evidence>
<protein>
    <submittedName>
        <fullName evidence="7">Cupin-5 domain-containing protein</fullName>
    </submittedName>
</protein>
<keyword evidence="3 6" id="KW-0812">Transmembrane</keyword>
<accession>A0A8H6WKM1</accession>
<dbReference type="GO" id="GO:0016020">
    <property type="term" value="C:membrane"/>
    <property type="evidence" value="ECO:0007669"/>
    <property type="project" value="UniProtKB-SubCell"/>
</dbReference>
<sequence>MMKGSDFLLIVAILFPPVSTFFIAGCGVDLLIGVLLTIIGYVPGLIHSLWLIYRKMEAEERFGQERFVYIGYGNFEQAVESTPPPTYGATANGSNAV</sequence>
<keyword evidence="5 6" id="KW-0472">Membrane</keyword>
<dbReference type="Proteomes" id="UP000613580">
    <property type="component" value="Unassembled WGS sequence"/>
</dbReference>
<proteinExistence type="inferred from homology"/>
<dbReference type="EMBL" id="JACAZE010000004">
    <property type="protein sequence ID" value="KAF7318213.1"/>
    <property type="molecule type" value="Genomic_DNA"/>
</dbReference>